<feature type="signal peptide" evidence="1">
    <location>
        <begin position="1"/>
        <end position="24"/>
    </location>
</feature>
<evidence type="ECO:0000313" key="3">
    <source>
        <dbReference type="Proteomes" id="UP000646365"/>
    </source>
</evidence>
<reference evidence="2" key="1">
    <citation type="journal article" date="2014" name="Int. J. Syst. Evol. Microbiol.">
        <title>Complete genome sequence of Corynebacterium casei LMG S-19264T (=DSM 44701T), isolated from a smear-ripened cheese.</title>
        <authorList>
            <consortium name="US DOE Joint Genome Institute (JGI-PGF)"/>
            <person name="Walter F."/>
            <person name="Albersmeier A."/>
            <person name="Kalinowski J."/>
            <person name="Ruckert C."/>
        </authorList>
    </citation>
    <scope>NUCLEOTIDE SEQUENCE</scope>
    <source>
        <strain evidence="2">CGMCC 1.15725</strain>
    </source>
</reference>
<proteinExistence type="predicted"/>
<evidence type="ECO:0000313" key="2">
    <source>
        <dbReference type="EMBL" id="GGF31144.1"/>
    </source>
</evidence>
<dbReference type="RefSeq" id="WP_189049338.1">
    <property type="nucleotide sequence ID" value="NZ_BMJQ01000011.1"/>
</dbReference>
<reference evidence="2" key="2">
    <citation type="submission" date="2020-09" db="EMBL/GenBank/DDBJ databases">
        <authorList>
            <person name="Sun Q."/>
            <person name="Zhou Y."/>
        </authorList>
    </citation>
    <scope>NUCLEOTIDE SEQUENCE</scope>
    <source>
        <strain evidence="2">CGMCC 1.15725</strain>
    </source>
</reference>
<keyword evidence="1" id="KW-0732">Signal</keyword>
<sequence>MNVRVPLLAASLLLPLAIGGCAPAGTVMLPPGVCNPSGAAVMFGYPDKTGQVDTTRYSTANCKK</sequence>
<dbReference type="Proteomes" id="UP000646365">
    <property type="component" value="Unassembled WGS sequence"/>
</dbReference>
<evidence type="ECO:0008006" key="4">
    <source>
        <dbReference type="Google" id="ProtNLM"/>
    </source>
</evidence>
<name>A0A8J2YXC6_9PROT</name>
<protein>
    <recommendedName>
        <fullName evidence="4">Lipoprotein</fullName>
    </recommendedName>
</protein>
<dbReference type="PROSITE" id="PS51257">
    <property type="entry name" value="PROKAR_LIPOPROTEIN"/>
    <property type="match status" value="1"/>
</dbReference>
<dbReference type="AlphaFoldDB" id="A0A8J2YXC6"/>
<organism evidence="2 3">
    <name type="scientific">Aliidongia dinghuensis</name>
    <dbReference type="NCBI Taxonomy" id="1867774"/>
    <lineage>
        <taxon>Bacteria</taxon>
        <taxon>Pseudomonadati</taxon>
        <taxon>Pseudomonadota</taxon>
        <taxon>Alphaproteobacteria</taxon>
        <taxon>Rhodospirillales</taxon>
        <taxon>Dongiaceae</taxon>
        <taxon>Aliidongia</taxon>
    </lineage>
</organism>
<comment type="caution">
    <text evidence="2">The sequence shown here is derived from an EMBL/GenBank/DDBJ whole genome shotgun (WGS) entry which is preliminary data.</text>
</comment>
<keyword evidence="3" id="KW-1185">Reference proteome</keyword>
<accession>A0A8J2YXC6</accession>
<dbReference type="EMBL" id="BMJQ01000011">
    <property type="protein sequence ID" value="GGF31144.1"/>
    <property type="molecule type" value="Genomic_DNA"/>
</dbReference>
<feature type="chain" id="PRO_5035200746" description="Lipoprotein" evidence="1">
    <location>
        <begin position="25"/>
        <end position="64"/>
    </location>
</feature>
<evidence type="ECO:0000256" key="1">
    <source>
        <dbReference type="SAM" id="SignalP"/>
    </source>
</evidence>
<gene>
    <name evidence="2" type="ORF">GCM10011611_41590</name>
</gene>